<feature type="transmembrane region" description="Helical" evidence="1">
    <location>
        <begin position="94"/>
        <end position="110"/>
    </location>
</feature>
<dbReference type="SUPFAM" id="SSF51261">
    <property type="entry name" value="Duplicated hybrid motif"/>
    <property type="match status" value="1"/>
</dbReference>
<dbReference type="InterPro" id="IPR050570">
    <property type="entry name" value="Cell_wall_metabolism_enzyme"/>
</dbReference>
<dbReference type="CDD" id="cd12797">
    <property type="entry name" value="M23_peptidase"/>
    <property type="match status" value="1"/>
</dbReference>
<evidence type="ECO:0000313" key="4">
    <source>
        <dbReference type="EMBL" id="OHU94568.1"/>
    </source>
</evidence>
<keyword evidence="1" id="KW-1133">Transmembrane helix</keyword>
<reference evidence="4 5" key="1">
    <citation type="submission" date="2016-10" db="EMBL/GenBank/DDBJ databases">
        <title>Pseudoalteromonas amylolytica sp. nov., isolated from the surface seawater.</title>
        <authorList>
            <person name="Wu Y.-H."/>
            <person name="Cheng H."/>
            <person name="Jin X.-B."/>
            <person name="Wang C.-S."/>
            <person name="Xu X.-W."/>
        </authorList>
    </citation>
    <scope>NUCLEOTIDE SEQUENCE [LARGE SCALE GENOMIC DNA]</scope>
    <source>
        <strain evidence="4 5">JCM 12483</strain>
    </source>
</reference>
<feature type="transmembrane region" description="Helical" evidence="1">
    <location>
        <begin position="291"/>
        <end position="309"/>
    </location>
</feature>
<dbReference type="Pfam" id="PF05569">
    <property type="entry name" value="Peptidase_M56"/>
    <property type="match status" value="1"/>
</dbReference>
<feature type="transmembrane region" description="Helical" evidence="1">
    <location>
        <begin position="39"/>
        <end position="58"/>
    </location>
</feature>
<feature type="transmembrane region" description="Helical" evidence="1">
    <location>
        <begin position="6"/>
        <end position="27"/>
    </location>
</feature>
<comment type="caution">
    <text evidence="4">The sequence shown here is derived from an EMBL/GenBank/DDBJ whole genome shotgun (WGS) entry which is preliminary data.</text>
</comment>
<keyword evidence="5" id="KW-1185">Reference proteome</keyword>
<dbReference type="Pfam" id="PF01551">
    <property type="entry name" value="Peptidase_M23"/>
    <property type="match status" value="1"/>
</dbReference>
<dbReference type="GO" id="GO:0004222">
    <property type="term" value="F:metalloendopeptidase activity"/>
    <property type="evidence" value="ECO:0007669"/>
    <property type="project" value="TreeGrafter"/>
</dbReference>
<evidence type="ECO:0000313" key="5">
    <source>
        <dbReference type="Proteomes" id="UP000180253"/>
    </source>
</evidence>
<evidence type="ECO:0000256" key="1">
    <source>
        <dbReference type="SAM" id="Phobius"/>
    </source>
</evidence>
<dbReference type="InterPro" id="IPR008756">
    <property type="entry name" value="Peptidase_M56"/>
</dbReference>
<evidence type="ECO:0000259" key="3">
    <source>
        <dbReference type="Pfam" id="PF05569"/>
    </source>
</evidence>
<sequence>MSFLALISPLVNAVVWVLLCFALLACGRYLKRFNPAMPSMWWGLLIISILPFTGLDISSQLTSLPDVLFDVSEQAELFQLHTELVTQSSYHTDSSTMFAILLCIYLSVTLRRLHRFWHNRNNVLSLLTTGEKVSIGTKNIDAFMLPINCSPFVTGLFNSKLALPKYFLTLPEEQKQALLNHELVHLDYRDHQLSTCWHILSCVFWFNPALAKMEVELGNAIEARCDKSTLSRYGINPKVYAQAMITALKYNSTNYQEHSSVAFASRAMSLADYKLRLTEIMRPKKSSSSRVLIALTLCALISVAIVSQLKSLFIVQQPNWQAPLKHYSISSHFKHISAFRQNRPHNGVDLVAPKGQAISSVATGKVLVADERTLPANYGKVVLIQHSNGYQSVYAHLDQILVSEGQWVQAGMHIGTLGETGKVTGPHLHLEILLDGERVDPLKVVELN</sequence>
<feature type="domain" description="M23ase beta-sheet core" evidence="2">
    <location>
        <begin position="344"/>
        <end position="441"/>
    </location>
</feature>
<dbReference type="STRING" id="327939.BIW53_16030"/>
<dbReference type="PANTHER" id="PTHR21666">
    <property type="entry name" value="PEPTIDASE-RELATED"/>
    <property type="match status" value="1"/>
</dbReference>
<dbReference type="OrthoDB" id="9805070at2"/>
<dbReference type="Proteomes" id="UP000180253">
    <property type="component" value="Unassembled WGS sequence"/>
</dbReference>
<keyword evidence="1" id="KW-0812">Transmembrane</keyword>
<dbReference type="InterPro" id="IPR016047">
    <property type="entry name" value="M23ase_b-sheet_dom"/>
</dbReference>
<keyword evidence="1" id="KW-0472">Membrane</keyword>
<protein>
    <recommendedName>
        <fullName evidence="6">Peptidase M23</fullName>
    </recommendedName>
</protein>
<dbReference type="PANTHER" id="PTHR21666:SF290">
    <property type="entry name" value="PEPTIDASE M23 DOMAIN PROTEIN"/>
    <property type="match status" value="1"/>
</dbReference>
<accession>A0A1S1N0K8</accession>
<feature type="domain" description="Peptidase M56" evidence="3">
    <location>
        <begin position="92"/>
        <end position="261"/>
    </location>
</feature>
<dbReference type="EMBL" id="MNAN01000034">
    <property type="protein sequence ID" value="OHU94568.1"/>
    <property type="molecule type" value="Genomic_DNA"/>
</dbReference>
<dbReference type="Gene3D" id="2.70.70.10">
    <property type="entry name" value="Glucose Permease (Domain IIA)"/>
    <property type="match status" value="1"/>
</dbReference>
<dbReference type="CDD" id="cd07341">
    <property type="entry name" value="M56_BlaR1_MecR1_like"/>
    <property type="match status" value="1"/>
</dbReference>
<dbReference type="AlphaFoldDB" id="A0A1S1N0K8"/>
<gene>
    <name evidence="4" type="ORF">BIW53_16030</name>
</gene>
<name>A0A1S1N0K8_9GAMM</name>
<evidence type="ECO:0000259" key="2">
    <source>
        <dbReference type="Pfam" id="PF01551"/>
    </source>
</evidence>
<dbReference type="InterPro" id="IPR011055">
    <property type="entry name" value="Dup_hybrid_motif"/>
</dbReference>
<dbReference type="RefSeq" id="WP_070993036.1">
    <property type="nucleotide sequence ID" value="NZ_CBCSHD010000010.1"/>
</dbReference>
<organism evidence="4 5">
    <name type="scientific">Pseudoalteromonas byunsanensis</name>
    <dbReference type="NCBI Taxonomy" id="327939"/>
    <lineage>
        <taxon>Bacteria</taxon>
        <taxon>Pseudomonadati</taxon>
        <taxon>Pseudomonadota</taxon>
        <taxon>Gammaproteobacteria</taxon>
        <taxon>Alteromonadales</taxon>
        <taxon>Pseudoalteromonadaceae</taxon>
        <taxon>Pseudoalteromonas</taxon>
    </lineage>
</organism>
<proteinExistence type="predicted"/>
<evidence type="ECO:0008006" key="6">
    <source>
        <dbReference type="Google" id="ProtNLM"/>
    </source>
</evidence>